<dbReference type="STRING" id="440168.SAMN04487974_101403"/>
<keyword evidence="5 12" id="KW-0349">Heme</keyword>
<evidence type="ECO:0000256" key="12">
    <source>
        <dbReference type="PIRSR" id="PIRSR000178-1"/>
    </source>
</evidence>
<dbReference type="GO" id="GO:0046872">
    <property type="term" value="F:metal ion binding"/>
    <property type="evidence" value="ECO:0007669"/>
    <property type="project" value="UniProtKB-KW"/>
</dbReference>
<dbReference type="Gene3D" id="1.20.1300.10">
    <property type="entry name" value="Fumarate reductase/succinate dehydrogenase, transmembrane subunit"/>
    <property type="match status" value="1"/>
</dbReference>
<keyword evidence="8 13" id="KW-1133">Transmembrane helix</keyword>
<comment type="function">
    <text evidence="1">Membrane-anchoring subunit of succinate dehydrogenase (SDH).</text>
</comment>
<dbReference type="SUPFAM" id="SSF81343">
    <property type="entry name" value="Fumarate reductase respiratory complex transmembrane subunits"/>
    <property type="match status" value="1"/>
</dbReference>
<evidence type="ECO:0000256" key="4">
    <source>
        <dbReference type="ARBA" id="ARBA00020076"/>
    </source>
</evidence>
<evidence type="ECO:0000256" key="1">
    <source>
        <dbReference type="ARBA" id="ARBA00004050"/>
    </source>
</evidence>
<dbReference type="InterPro" id="IPR014314">
    <property type="entry name" value="Succ_DH_cytb556"/>
</dbReference>
<evidence type="ECO:0000256" key="8">
    <source>
        <dbReference type="ARBA" id="ARBA00022989"/>
    </source>
</evidence>
<keyword evidence="15" id="KW-1185">Reference proteome</keyword>
<feature type="transmembrane region" description="Helical" evidence="13">
    <location>
        <begin position="29"/>
        <end position="50"/>
    </location>
</feature>
<dbReference type="RefSeq" id="WP_090590562.1">
    <property type="nucleotide sequence ID" value="NZ_FNCS01000001.1"/>
</dbReference>
<feature type="transmembrane region" description="Helical" evidence="13">
    <location>
        <begin position="104"/>
        <end position="126"/>
    </location>
</feature>
<dbReference type="EMBL" id="FNCS01000001">
    <property type="protein sequence ID" value="SDG20160.1"/>
    <property type="molecule type" value="Genomic_DNA"/>
</dbReference>
<dbReference type="Proteomes" id="UP000199495">
    <property type="component" value="Unassembled WGS sequence"/>
</dbReference>
<comment type="cofactor">
    <cofactor evidence="12">
        <name>heme</name>
        <dbReference type="ChEBI" id="CHEBI:30413"/>
    </cofactor>
    <text evidence="12">The heme is bound between the two transmembrane subunits.</text>
</comment>
<organism evidence="14 15">
    <name type="scientific">Pelagibacterium luteolum</name>
    <dbReference type="NCBI Taxonomy" id="440168"/>
    <lineage>
        <taxon>Bacteria</taxon>
        <taxon>Pseudomonadati</taxon>
        <taxon>Pseudomonadota</taxon>
        <taxon>Alphaproteobacteria</taxon>
        <taxon>Hyphomicrobiales</taxon>
        <taxon>Devosiaceae</taxon>
        <taxon>Pelagibacterium</taxon>
    </lineage>
</organism>
<proteinExistence type="inferred from homology"/>
<evidence type="ECO:0000256" key="9">
    <source>
        <dbReference type="ARBA" id="ARBA00023004"/>
    </source>
</evidence>
<evidence type="ECO:0000256" key="3">
    <source>
        <dbReference type="ARBA" id="ARBA00007244"/>
    </source>
</evidence>
<evidence type="ECO:0000256" key="5">
    <source>
        <dbReference type="ARBA" id="ARBA00022617"/>
    </source>
</evidence>
<sequence>MAQQFRPTSPHLSVYRFTLTMTMSIIHRVLGVGLYLGTILFVLWLGAAALGQDQLGGVQGFFAHPIIQVGLFLYTWTLFHHMAGGIKHFIWDTGSGFDAASRETITIATLVFSIAATLVVWALFVWF</sequence>
<dbReference type="PIRSF" id="PIRSF000178">
    <property type="entry name" value="SDH_cyt_b560"/>
    <property type="match status" value="1"/>
</dbReference>
<evidence type="ECO:0000256" key="11">
    <source>
        <dbReference type="ARBA" id="ARBA00025912"/>
    </source>
</evidence>
<dbReference type="GO" id="GO:0006099">
    <property type="term" value="P:tricarboxylic acid cycle"/>
    <property type="evidence" value="ECO:0007669"/>
    <property type="project" value="InterPro"/>
</dbReference>
<comment type="similarity">
    <text evidence="3">Belongs to the cytochrome b560 family.</text>
</comment>
<evidence type="ECO:0000256" key="7">
    <source>
        <dbReference type="ARBA" id="ARBA00022723"/>
    </source>
</evidence>
<reference evidence="14 15" key="1">
    <citation type="submission" date="2016-10" db="EMBL/GenBank/DDBJ databases">
        <authorList>
            <person name="de Groot N.N."/>
        </authorList>
    </citation>
    <scope>NUCLEOTIDE SEQUENCE [LARGE SCALE GENOMIC DNA]</scope>
    <source>
        <strain evidence="14 15">CGMCC 1.10267</strain>
    </source>
</reference>
<protein>
    <recommendedName>
        <fullName evidence="4">Succinate dehydrogenase cytochrome b556 subunit</fullName>
    </recommendedName>
</protein>
<feature type="binding site" description="axial binding residue" evidence="12">
    <location>
        <position position="81"/>
    </location>
    <ligand>
        <name>heme</name>
        <dbReference type="ChEBI" id="CHEBI:30413"/>
        <note>ligand shared with second transmembrane subunit</note>
    </ligand>
    <ligandPart>
        <name>Fe</name>
        <dbReference type="ChEBI" id="CHEBI:18248"/>
    </ligandPart>
</feature>
<keyword evidence="6 13" id="KW-0812">Transmembrane</keyword>
<evidence type="ECO:0000313" key="14">
    <source>
        <dbReference type="EMBL" id="SDG20160.1"/>
    </source>
</evidence>
<dbReference type="PANTHER" id="PTHR10978">
    <property type="entry name" value="SUCCINATE DEHYDROGENASE CYTOCHROME B560 SUBUNIT"/>
    <property type="match status" value="1"/>
</dbReference>
<accession>A0A1G7SD81</accession>
<dbReference type="NCBIfam" id="TIGR02970">
    <property type="entry name" value="succ_dehyd_cytB"/>
    <property type="match status" value="1"/>
</dbReference>
<dbReference type="GO" id="GO:0009055">
    <property type="term" value="F:electron transfer activity"/>
    <property type="evidence" value="ECO:0007669"/>
    <property type="project" value="InterPro"/>
</dbReference>
<dbReference type="InterPro" id="IPR000701">
    <property type="entry name" value="SuccDH_FuR_B_TM-su"/>
</dbReference>
<feature type="transmembrane region" description="Helical" evidence="13">
    <location>
        <begin position="62"/>
        <end position="83"/>
    </location>
</feature>
<keyword evidence="7 12" id="KW-0479">Metal-binding</keyword>
<evidence type="ECO:0000256" key="10">
    <source>
        <dbReference type="ARBA" id="ARBA00023136"/>
    </source>
</evidence>
<comment type="subunit">
    <text evidence="11">Part of an enzyme complex containing four subunits: a flavoprotein, an iron-sulfur protein, plus two membrane-anchoring proteins, SdhC and SdhD. The complex can form homotrimers.</text>
</comment>
<keyword evidence="10 13" id="KW-0472">Membrane</keyword>
<dbReference type="OrthoDB" id="9799441at2"/>
<dbReference type="GO" id="GO:0016020">
    <property type="term" value="C:membrane"/>
    <property type="evidence" value="ECO:0007669"/>
    <property type="project" value="UniProtKB-SubCell"/>
</dbReference>
<evidence type="ECO:0000256" key="13">
    <source>
        <dbReference type="SAM" id="Phobius"/>
    </source>
</evidence>
<dbReference type="AlphaFoldDB" id="A0A1G7SD81"/>
<evidence type="ECO:0000256" key="2">
    <source>
        <dbReference type="ARBA" id="ARBA00004370"/>
    </source>
</evidence>
<evidence type="ECO:0000256" key="6">
    <source>
        <dbReference type="ARBA" id="ARBA00022692"/>
    </source>
</evidence>
<dbReference type="CDD" id="cd03499">
    <property type="entry name" value="SQR_TypeC_SdhC"/>
    <property type="match status" value="1"/>
</dbReference>
<name>A0A1G7SD81_9HYPH</name>
<dbReference type="Pfam" id="PF01127">
    <property type="entry name" value="Sdh_cyt"/>
    <property type="match status" value="1"/>
</dbReference>
<dbReference type="PANTHER" id="PTHR10978:SF5">
    <property type="entry name" value="SUCCINATE DEHYDROGENASE CYTOCHROME B560 SUBUNIT, MITOCHONDRIAL"/>
    <property type="match status" value="1"/>
</dbReference>
<evidence type="ECO:0000313" key="15">
    <source>
        <dbReference type="Proteomes" id="UP000199495"/>
    </source>
</evidence>
<dbReference type="InterPro" id="IPR034804">
    <property type="entry name" value="SQR/QFR_C/D"/>
</dbReference>
<keyword evidence="9 12" id="KW-0408">Iron</keyword>
<gene>
    <name evidence="14" type="ORF">SAMN04487974_101403</name>
</gene>
<comment type="subcellular location">
    <subcellularLocation>
        <location evidence="2">Membrane</location>
    </subcellularLocation>
</comment>